<dbReference type="PANTHER" id="PTHR10177">
    <property type="entry name" value="CYCLINS"/>
    <property type="match status" value="1"/>
</dbReference>
<dbReference type="Pfam" id="PF00134">
    <property type="entry name" value="Cyclin_N"/>
    <property type="match status" value="1"/>
</dbReference>
<evidence type="ECO:0000256" key="1">
    <source>
        <dbReference type="ARBA" id="ARBA00022618"/>
    </source>
</evidence>
<dbReference type="InterPro" id="IPR013763">
    <property type="entry name" value="Cyclin-like_dom"/>
</dbReference>
<dbReference type="PIRSF" id="PIRSF001771">
    <property type="entry name" value="Cyclin_A_B_D_E"/>
    <property type="match status" value="1"/>
</dbReference>
<dbReference type="SMART" id="SM00385">
    <property type="entry name" value="CYCLIN"/>
    <property type="match status" value="1"/>
</dbReference>
<dbReference type="VEuPathDB" id="VectorBase:ACON2_037160"/>
<dbReference type="Pfam" id="PF02984">
    <property type="entry name" value="Cyclin_C"/>
    <property type="match status" value="1"/>
</dbReference>
<dbReference type="InterPro" id="IPR039361">
    <property type="entry name" value="Cyclin"/>
</dbReference>
<dbReference type="InterPro" id="IPR004367">
    <property type="entry name" value="Cyclin_C-dom"/>
</dbReference>
<dbReference type="InterPro" id="IPR036915">
    <property type="entry name" value="Cyclin-like_sf"/>
</dbReference>
<dbReference type="Gene3D" id="1.10.472.10">
    <property type="entry name" value="Cyclin-like"/>
    <property type="match status" value="2"/>
</dbReference>
<feature type="domain" description="Cyclin-like" evidence="5">
    <location>
        <begin position="49"/>
        <end position="135"/>
    </location>
</feature>
<dbReference type="CDD" id="cd20528">
    <property type="entry name" value="CYCLIN_CCNJ-like_rpt1"/>
    <property type="match status" value="1"/>
</dbReference>
<sequence length="243" mass="27622">MDRWNTFFNAPYCTEYDEDILETLKECESRRMNVHFISPQLEHRRSSVQLILNVCKQQSYRRATVHLAIYLLDVFMSNHTIAVGRLKLVALTCLYLACKIEENDSSVPSPTRLNGFLANVYRPADFIALEVAILCFFDWHITIPTASTFLDIFSMHSFVQQDWDAVSPPWNGCDSMALLVQHINETSSTILEATLQHLKLSIVKPSLLAAGCIAAARCLTPRVSVWSDRLTSATGYEYSQIHE</sequence>
<keyword evidence="3" id="KW-0131">Cell cycle</keyword>
<dbReference type="InterPro" id="IPR046965">
    <property type="entry name" value="Cyclin_A/B-like"/>
</dbReference>
<dbReference type="GO" id="GO:0016538">
    <property type="term" value="F:cyclin-dependent protein serine/threonine kinase regulator activity"/>
    <property type="evidence" value="ECO:0007669"/>
    <property type="project" value="InterPro"/>
</dbReference>
<dbReference type="AlphaFoldDB" id="A0A8W7PSB3"/>
<dbReference type="InterPro" id="IPR006671">
    <property type="entry name" value="Cyclin_N"/>
</dbReference>
<proteinExistence type="inferred from homology"/>
<organism evidence="6">
    <name type="scientific">Anopheles coluzzii</name>
    <name type="common">African malaria mosquito</name>
    <dbReference type="NCBI Taxonomy" id="1518534"/>
    <lineage>
        <taxon>Eukaryota</taxon>
        <taxon>Metazoa</taxon>
        <taxon>Ecdysozoa</taxon>
        <taxon>Arthropoda</taxon>
        <taxon>Hexapoda</taxon>
        <taxon>Insecta</taxon>
        <taxon>Pterygota</taxon>
        <taxon>Neoptera</taxon>
        <taxon>Endopterygota</taxon>
        <taxon>Diptera</taxon>
        <taxon>Nematocera</taxon>
        <taxon>Culicoidea</taxon>
        <taxon>Culicidae</taxon>
        <taxon>Anophelinae</taxon>
        <taxon>Anopheles</taxon>
    </lineage>
</organism>
<dbReference type="CDD" id="cd20529">
    <property type="entry name" value="CYCLIN_CCNJ-like_rpt2"/>
    <property type="match status" value="1"/>
</dbReference>
<evidence type="ECO:0000256" key="3">
    <source>
        <dbReference type="ARBA" id="ARBA00023306"/>
    </source>
</evidence>
<keyword evidence="2 4" id="KW-0195">Cyclin</keyword>
<reference evidence="6" key="1">
    <citation type="submission" date="2022-08" db="UniProtKB">
        <authorList>
            <consortium name="EnsemblMetazoa"/>
        </authorList>
    </citation>
    <scope>IDENTIFICATION</scope>
</reference>
<dbReference type="FunFam" id="1.10.472.10:FF:000010">
    <property type="entry name" value="G1/S-specific cyclin Cln1"/>
    <property type="match status" value="1"/>
</dbReference>
<evidence type="ECO:0000259" key="5">
    <source>
        <dbReference type="SMART" id="SM00385"/>
    </source>
</evidence>
<evidence type="ECO:0000256" key="2">
    <source>
        <dbReference type="ARBA" id="ARBA00023127"/>
    </source>
</evidence>
<evidence type="ECO:0000256" key="4">
    <source>
        <dbReference type="RuleBase" id="RU000383"/>
    </source>
</evidence>
<accession>A0A8W7PSB3</accession>
<dbReference type="Proteomes" id="UP000075882">
    <property type="component" value="Unassembled WGS sequence"/>
</dbReference>
<evidence type="ECO:0000313" key="6">
    <source>
        <dbReference type="EnsemblMetazoa" id="ACOM036841-PA.1"/>
    </source>
</evidence>
<protein>
    <recommendedName>
        <fullName evidence="5">Cyclin-like domain-containing protein</fullName>
    </recommendedName>
</protein>
<dbReference type="GO" id="GO:0051301">
    <property type="term" value="P:cell division"/>
    <property type="evidence" value="ECO:0007669"/>
    <property type="project" value="UniProtKB-KW"/>
</dbReference>
<keyword evidence="1" id="KW-0132">Cell division</keyword>
<comment type="similarity">
    <text evidence="4">Belongs to the cyclin family.</text>
</comment>
<dbReference type="SUPFAM" id="SSF47954">
    <property type="entry name" value="Cyclin-like"/>
    <property type="match status" value="2"/>
</dbReference>
<dbReference type="GO" id="GO:0051726">
    <property type="term" value="P:regulation of cell cycle"/>
    <property type="evidence" value="ECO:0007669"/>
    <property type="project" value="UniProtKB-ARBA"/>
</dbReference>
<name>A0A8W7PSB3_ANOCL</name>
<dbReference type="GO" id="GO:0044772">
    <property type="term" value="P:mitotic cell cycle phase transition"/>
    <property type="evidence" value="ECO:0007669"/>
    <property type="project" value="InterPro"/>
</dbReference>
<dbReference type="EnsemblMetazoa" id="ACOM036841-RA">
    <property type="protein sequence ID" value="ACOM036841-PA.1"/>
    <property type="gene ID" value="ACOM036841"/>
</dbReference>